<dbReference type="Proteomes" id="UP000612456">
    <property type="component" value="Unassembled WGS sequence"/>
</dbReference>
<evidence type="ECO:0000256" key="1">
    <source>
        <dbReference type="ARBA" id="ARBA00004651"/>
    </source>
</evidence>
<evidence type="ECO:0000313" key="9">
    <source>
        <dbReference type="Proteomes" id="UP000612456"/>
    </source>
</evidence>
<dbReference type="PANTHER" id="PTHR43266:SF2">
    <property type="entry name" value="MAJOR FACILITATOR SUPERFAMILY (MFS) PROFILE DOMAIN-CONTAINING PROTEIN"/>
    <property type="match status" value="1"/>
</dbReference>
<keyword evidence="3" id="KW-1003">Cell membrane</keyword>
<feature type="transmembrane region" description="Helical" evidence="7">
    <location>
        <begin position="105"/>
        <end position="125"/>
    </location>
</feature>
<gene>
    <name evidence="8" type="ORF">GCM10010911_41700</name>
</gene>
<evidence type="ECO:0000313" key="8">
    <source>
        <dbReference type="EMBL" id="GGD79282.1"/>
    </source>
</evidence>
<keyword evidence="4 7" id="KW-0812">Transmembrane</keyword>
<comment type="subcellular location">
    <subcellularLocation>
        <location evidence="1">Cell membrane</location>
        <topology evidence="1">Multi-pass membrane protein</topology>
    </subcellularLocation>
</comment>
<dbReference type="SUPFAM" id="SSF103473">
    <property type="entry name" value="MFS general substrate transporter"/>
    <property type="match status" value="1"/>
</dbReference>
<dbReference type="Pfam" id="PF07690">
    <property type="entry name" value="MFS_1"/>
    <property type="match status" value="1"/>
</dbReference>
<sequence length="242" mass="26928">MRLGATMSIVGFSAGGLISAFFSYKYLLVFDGVMYIGSTIVLLKVHWVEHTKSIQPVKKKQTVRNALQSGRYTFLLMVGFVYPLAASAYQYALPLIASVKEHGDLYNGFMWSTIACGSFICSLIIKKHVVNEWRYLVSILLFATFVSLTFIYDLTPVTFLILILVGATEALVQVCHYTLLQRSDENIRGRLFGLNTLVTRCGFLAGFGFIPLLAKMTSLWDLVDAGLAGDLLCCLYVAKLLF</sequence>
<comment type="caution">
    <text evidence="8">The sequence shown here is derived from an EMBL/GenBank/DDBJ whole genome shotgun (WGS) entry which is preliminary data.</text>
</comment>
<dbReference type="GO" id="GO:0005886">
    <property type="term" value="C:plasma membrane"/>
    <property type="evidence" value="ECO:0007669"/>
    <property type="project" value="UniProtKB-SubCell"/>
</dbReference>
<dbReference type="EMBL" id="BMHP01000003">
    <property type="protein sequence ID" value="GGD79282.1"/>
    <property type="molecule type" value="Genomic_DNA"/>
</dbReference>
<feature type="transmembrane region" description="Helical" evidence="7">
    <location>
        <begin position="132"/>
        <end position="152"/>
    </location>
</feature>
<protein>
    <recommendedName>
        <fullName evidence="10">Major Facilitator Superfamily protein</fullName>
    </recommendedName>
</protein>
<dbReference type="InterPro" id="IPR011701">
    <property type="entry name" value="MFS"/>
</dbReference>
<dbReference type="AlphaFoldDB" id="A0A917DXE6"/>
<keyword evidence="6 7" id="KW-0472">Membrane</keyword>
<dbReference type="Gene3D" id="1.20.1250.20">
    <property type="entry name" value="MFS general substrate transporter like domains"/>
    <property type="match status" value="1"/>
</dbReference>
<keyword evidence="5 7" id="KW-1133">Transmembrane helix</keyword>
<evidence type="ECO:0000256" key="7">
    <source>
        <dbReference type="SAM" id="Phobius"/>
    </source>
</evidence>
<reference evidence="8" key="1">
    <citation type="journal article" date="2014" name="Int. J. Syst. Evol. Microbiol.">
        <title>Complete genome sequence of Corynebacterium casei LMG S-19264T (=DSM 44701T), isolated from a smear-ripened cheese.</title>
        <authorList>
            <consortium name="US DOE Joint Genome Institute (JGI-PGF)"/>
            <person name="Walter F."/>
            <person name="Albersmeier A."/>
            <person name="Kalinowski J."/>
            <person name="Ruckert C."/>
        </authorList>
    </citation>
    <scope>NUCLEOTIDE SEQUENCE</scope>
    <source>
        <strain evidence="8">CGMCC 1.15178</strain>
    </source>
</reference>
<keyword evidence="9" id="KW-1185">Reference proteome</keyword>
<organism evidence="8 9">
    <name type="scientific">Paenibacillus nasutitermitis</name>
    <dbReference type="NCBI Taxonomy" id="1652958"/>
    <lineage>
        <taxon>Bacteria</taxon>
        <taxon>Bacillati</taxon>
        <taxon>Bacillota</taxon>
        <taxon>Bacilli</taxon>
        <taxon>Bacillales</taxon>
        <taxon>Paenibacillaceae</taxon>
        <taxon>Paenibacillus</taxon>
    </lineage>
</organism>
<evidence type="ECO:0000256" key="6">
    <source>
        <dbReference type="ARBA" id="ARBA00023136"/>
    </source>
</evidence>
<accession>A0A917DXE6</accession>
<feature type="transmembrane region" description="Helical" evidence="7">
    <location>
        <begin position="192"/>
        <end position="213"/>
    </location>
</feature>
<evidence type="ECO:0000256" key="3">
    <source>
        <dbReference type="ARBA" id="ARBA00022475"/>
    </source>
</evidence>
<dbReference type="PANTHER" id="PTHR43266">
    <property type="entry name" value="MACROLIDE-EFFLUX PROTEIN"/>
    <property type="match status" value="1"/>
</dbReference>
<evidence type="ECO:0000256" key="5">
    <source>
        <dbReference type="ARBA" id="ARBA00022989"/>
    </source>
</evidence>
<proteinExistence type="predicted"/>
<feature type="transmembrane region" description="Helical" evidence="7">
    <location>
        <begin position="158"/>
        <end position="180"/>
    </location>
</feature>
<feature type="transmembrane region" description="Helical" evidence="7">
    <location>
        <begin position="7"/>
        <end position="27"/>
    </location>
</feature>
<evidence type="ECO:0000256" key="4">
    <source>
        <dbReference type="ARBA" id="ARBA00022692"/>
    </source>
</evidence>
<evidence type="ECO:0000256" key="2">
    <source>
        <dbReference type="ARBA" id="ARBA00022448"/>
    </source>
</evidence>
<dbReference type="InterPro" id="IPR036259">
    <property type="entry name" value="MFS_trans_sf"/>
</dbReference>
<feature type="transmembrane region" description="Helical" evidence="7">
    <location>
        <begin position="33"/>
        <end position="51"/>
    </location>
</feature>
<evidence type="ECO:0008006" key="10">
    <source>
        <dbReference type="Google" id="ProtNLM"/>
    </source>
</evidence>
<keyword evidence="2" id="KW-0813">Transport</keyword>
<dbReference type="GO" id="GO:0022857">
    <property type="term" value="F:transmembrane transporter activity"/>
    <property type="evidence" value="ECO:0007669"/>
    <property type="project" value="InterPro"/>
</dbReference>
<feature type="transmembrane region" description="Helical" evidence="7">
    <location>
        <begin position="72"/>
        <end position="93"/>
    </location>
</feature>
<name>A0A917DXE6_9BACL</name>
<reference evidence="8" key="2">
    <citation type="submission" date="2020-09" db="EMBL/GenBank/DDBJ databases">
        <authorList>
            <person name="Sun Q."/>
            <person name="Zhou Y."/>
        </authorList>
    </citation>
    <scope>NUCLEOTIDE SEQUENCE</scope>
    <source>
        <strain evidence="8">CGMCC 1.15178</strain>
    </source>
</reference>